<organism evidence="1 2">
    <name type="scientific">Sporotomaculum syntrophicum</name>
    <dbReference type="NCBI Taxonomy" id="182264"/>
    <lineage>
        <taxon>Bacteria</taxon>
        <taxon>Bacillati</taxon>
        <taxon>Bacillota</taxon>
        <taxon>Clostridia</taxon>
        <taxon>Eubacteriales</taxon>
        <taxon>Desulfallaceae</taxon>
        <taxon>Sporotomaculum</taxon>
    </lineage>
</organism>
<dbReference type="SUPFAM" id="SSF56784">
    <property type="entry name" value="HAD-like"/>
    <property type="match status" value="1"/>
</dbReference>
<dbReference type="Gene3D" id="3.40.50.1000">
    <property type="entry name" value="HAD superfamily/HAD-like"/>
    <property type="match status" value="1"/>
</dbReference>
<dbReference type="GO" id="GO:0016787">
    <property type="term" value="F:hydrolase activity"/>
    <property type="evidence" value="ECO:0007669"/>
    <property type="project" value="UniProtKB-KW"/>
</dbReference>
<dbReference type="Pfam" id="PF08282">
    <property type="entry name" value="Hydrolase_3"/>
    <property type="match status" value="1"/>
</dbReference>
<sequence length="156" mass="16536">MIKISIPGGDDLELHHLVLDMNGTLTTDGLLPDGVAQLIEQLRGKLDIHLLTADTFGTGAQVARELGIKMCTVSSDHGTIDKANFIASLNPARAAAIGNGNNDLEMFKQADLSIAVIGQEGCSVAALLHADIAVTNIIDALNLLLHPLRLRASLRR</sequence>
<dbReference type="OrthoDB" id="159409at2"/>
<evidence type="ECO:0000313" key="1">
    <source>
        <dbReference type="EMBL" id="KAF1085539.1"/>
    </source>
</evidence>
<reference evidence="1" key="1">
    <citation type="submission" date="2016-02" db="EMBL/GenBank/DDBJ databases">
        <title>Draft Genome Sequence of Sporotomaculum syntrophicum Strain FB, a Syntrophic Benzoate Degrader.</title>
        <authorList>
            <person name="Nobu M.K."/>
            <person name="Narihiro T."/>
            <person name="Qiu Y.-L."/>
            <person name="Ohashi A."/>
            <person name="Liu W.-T."/>
            <person name="Yuji S."/>
        </authorList>
    </citation>
    <scope>NUCLEOTIDE SEQUENCE</scope>
    <source>
        <strain evidence="1">FB</strain>
    </source>
</reference>
<dbReference type="AlphaFoldDB" id="A0A9D2WQF1"/>
<dbReference type="InterPro" id="IPR023214">
    <property type="entry name" value="HAD_sf"/>
</dbReference>
<gene>
    <name evidence="1" type="ORF">SPSYN_01682</name>
</gene>
<dbReference type="Proteomes" id="UP000798488">
    <property type="component" value="Unassembled WGS sequence"/>
</dbReference>
<keyword evidence="1" id="KW-0378">Hydrolase</keyword>
<accession>A0A9D2WQF1</accession>
<evidence type="ECO:0000313" key="2">
    <source>
        <dbReference type="Proteomes" id="UP000798488"/>
    </source>
</evidence>
<proteinExistence type="predicted"/>
<comment type="caution">
    <text evidence="1">The sequence shown here is derived from an EMBL/GenBank/DDBJ whole genome shotgun (WGS) entry which is preliminary data.</text>
</comment>
<protein>
    <submittedName>
        <fullName evidence="1">Haloacid dehalogenase-like hydrolase</fullName>
    </submittedName>
</protein>
<name>A0A9D2WQF1_9FIRM</name>
<keyword evidence="2" id="KW-1185">Reference proteome</keyword>
<dbReference type="InterPro" id="IPR036412">
    <property type="entry name" value="HAD-like_sf"/>
</dbReference>
<dbReference type="EMBL" id="LSRS01000003">
    <property type="protein sequence ID" value="KAF1085539.1"/>
    <property type="molecule type" value="Genomic_DNA"/>
</dbReference>
<dbReference type="RefSeq" id="WP_161821989.1">
    <property type="nucleotide sequence ID" value="NZ_LSRS01000003.1"/>
</dbReference>